<keyword evidence="8" id="KW-0150">Chloroplast</keyword>
<keyword evidence="4 8" id="KW-0547">Nucleotide-binding</keyword>
<feature type="transmembrane region" description="Helical" evidence="8">
    <location>
        <begin position="67"/>
        <end position="88"/>
    </location>
</feature>
<evidence type="ECO:0000256" key="4">
    <source>
        <dbReference type="ARBA" id="ARBA00022741"/>
    </source>
</evidence>
<protein>
    <recommendedName>
        <fullName evidence="8">ADP,ATP carrier protein</fullName>
    </recommendedName>
</protein>
<comment type="similarity">
    <text evidence="8">Belongs to the ADP/ATP translocase tlc family.</text>
</comment>
<evidence type="ECO:0000256" key="7">
    <source>
        <dbReference type="ARBA" id="ARBA00023136"/>
    </source>
</evidence>
<proteinExistence type="inferred from homology"/>
<comment type="subcellular location">
    <subcellularLocation>
        <location evidence="1">Membrane</location>
        <topology evidence="1">Multi-pass membrane protein</topology>
    </subcellularLocation>
    <subcellularLocation>
        <location evidence="8">Plastid</location>
        <location evidence="8">Chloroplast membrane</location>
        <topology evidence="8">Multi-pass membrane protein</topology>
    </subcellularLocation>
</comment>
<feature type="transmembrane region" description="Helical" evidence="8">
    <location>
        <begin position="29"/>
        <end position="47"/>
    </location>
</feature>
<keyword evidence="8" id="KW-0934">Plastid</keyword>
<gene>
    <name evidence="10" type="primary">LOC18587428</name>
</gene>
<evidence type="ECO:0000313" key="10">
    <source>
        <dbReference type="RefSeq" id="XP_017984842.1"/>
    </source>
</evidence>
<organism evidence="9 10">
    <name type="scientific">Theobroma cacao</name>
    <name type="common">Cacao</name>
    <name type="synonym">Cocoa</name>
    <dbReference type="NCBI Taxonomy" id="3641"/>
    <lineage>
        <taxon>Eukaryota</taxon>
        <taxon>Viridiplantae</taxon>
        <taxon>Streptophyta</taxon>
        <taxon>Embryophyta</taxon>
        <taxon>Tracheophyta</taxon>
        <taxon>Spermatophyta</taxon>
        <taxon>Magnoliopsida</taxon>
        <taxon>eudicotyledons</taxon>
        <taxon>Gunneridae</taxon>
        <taxon>Pentapetalae</taxon>
        <taxon>rosids</taxon>
        <taxon>malvids</taxon>
        <taxon>Malvales</taxon>
        <taxon>Malvaceae</taxon>
        <taxon>Byttnerioideae</taxon>
        <taxon>Theobroma</taxon>
    </lineage>
</organism>
<keyword evidence="2 8" id="KW-0813">Transport</keyword>
<evidence type="ECO:0000256" key="6">
    <source>
        <dbReference type="ARBA" id="ARBA00022989"/>
    </source>
</evidence>
<evidence type="ECO:0000256" key="5">
    <source>
        <dbReference type="ARBA" id="ARBA00022840"/>
    </source>
</evidence>
<dbReference type="Proteomes" id="UP000694886">
    <property type="component" value="Chromosome 10"/>
</dbReference>
<keyword evidence="3 8" id="KW-0812">Transmembrane</keyword>
<evidence type="ECO:0000256" key="8">
    <source>
        <dbReference type="RuleBase" id="RU363121"/>
    </source>
</evidence>
<keyword evidence="7 8" id="KW-0472">Membrane</keyword>
<reference evidence="10" key="2">
    <citation type="submission" date="2025-08" db="UniProtKB">
        <authorList>
            <consortium name="RefSeq"/>
        </authorList>
    </citation>
    <scope>IDENTIFICATION</scope>
</reference>
<accession>A0AB32WZ15</accession>
<evidence type="ECO:0000256" key="2">
    <source>
        <dbReference type="ARBA" id="ARBA00022448"/>
    </source>
</evidence>
<evidence type="ECO:0000256" key="3">
    <source>
        <dbReference type="ARBA" id="ARBA00022692"/>
    </source>
</evidence>
<keyword evidence="6 8" id="KW-1133">Transmembrane helix</keyword>
<dbReference type="AlphaFoldDB" id="A0AB32WZ15"/>
<sequence>MKMIELIGRRRLDAFISIFVTAHPHEIPALLHSSSCFFFVLCAYFVVLPLRDEGAISLGLANLPGLFVGSLLLTLIAAPVSTLIFSLPNLSKVKALVLIHRFFSVSLVVFFILWHTSSTESMRSQSKDSVAFSTELKVKIDQASPVDSIGWGNHGWFYVSVRIGLFLWVSLLNLITISSTWARVIDVMDNESGSRLFGFIGAGATLGQLFGSLFATGMAWLGSFLLLFAAILMELAAQSSKGISKDIAHLPEELSPIRKADLDQQKDADDEQTASAVKVSSPKLTTSLVEPQLWAILDGLRLILSSTYLLHVSLFLWLSAVVSSFFYFQGRILTVAGVTIALCCTPFVAFSNLVAVAIWPTWKVVALSETLRKVVNYVVTKPGRELLFTVVSEDEKYKAKICIDVIVQRLGDATAAGIYKLLFSILNGRISTVSLYALPVCLLWIVTAFYLGHRQTQLAKLQIGSSS</sequence>
<dbReference type="GO" id="GO:0005524">
    <property type="term" value="F:ATP binding"/>
    <property type="evidence" value="ECO:0007669"/>
    <property type="project" value="UniProtKB-KW"/>
</dbReference>
<dbReference type="Pfam" id="PF03219">
    <property type="entry name" value="TLC"/>
    <property type="match status" value="1"/>
</dbReference>
<keyword evidence="5 8" id="KW-0067">ATP-binding</keyword>
<feature type="transmembrane region" description="Helical" evidence="8">
    <location>
        <begin position="220"/>
        <end position="237"/>
    </location>
</feature>
<dbReference type="GeneID" id="18587428"/>
<feature type="transmembrane region" description="Helical" evidence="8">
    <location>
        <begin position="308"/>
        <end position="328"/>
    </location>
</feature>
<dbReference type="GO" id="GO:0005471">
    <property type="term" value="F:ATP:ADP antiporter activity"/>
    <property type="evidence" value="ECO:0007669"/>
    <property type="project" value="InterPro"/>
</dbReference>
<evidence type="ECO:0000313" key="9">
    <source>
        <dbReference type="Proteomes" id="UP000694886"/>
    </source>
</evidence>
<feature type="transmembrane region" description="Helical" evidence="8">
    <location>
        <begin position="95"/>
        <end position="114"/>
    </location>
</feature>
<feature type="transmembrane region" description="Helical" evidence="8">
    <location>
        <begin position="155"/>
        <end position="175"/>
    </location>
</feature>
<dbReference type="PANTHER" id="PTHR43596:SF1">
    <property type="entry name" value="ADP,ATP CARRIER PROTEIN"/>
    <property type="match status" value="1"/>
</dbReference>
<feature type="transmembrane region" description="Helical" evidence="8">
    <location>
        <begin position="334"/>
        <end position="359"/>
    </location>
</feature>
<reference evidence="9" key="1">
    <citation type="journal article" date="1997" name="Nucleic Acids Res.">
        <title>tRNAscan-SE: a program for improved detection of transfer RNA genes in genomic sequence.</title>
        <authorList>
            <person name="Lowe T.M."/>
            <person name="Eddy S.R."/>
        </authorList>
    </citation>
    <scope>NUCLEOTIDE SEQUENCE [LARGE SCALE GENOMIC DNA]</scope>
    <source>
        <strain evidence="9">r\B97-61/B2</strain>
    </source>
</reference>
<dbReference type="RefSeq" id="XP_017984842.1">
    <property type="nucleotide sequence ID" value="XM_018129353.1"/>
</dbReference>
<dbReference type="PANTHER" id="PTHR43596">
    <property type="entry name" value="ADP,ATP CARRIER PROTEIN"/>
    <property type="match status" value="1"/>
</dbReference>
<evidence type="ECO:0000256" key="1">
    <source>
        <dbReference type="ARBA" id="ARBA00004141"/>
    </source>
</evidence>
<dbReference type="GO" id="GO:0031969">
    <property type="term" value="C:chloroplast membrane"/>
    <property type="evidence" value="ECO:0007669"/>
    <property type="project" value="UniProtKB-SubCell"/>
</dbReference>
<dbReference type="InterPro" id="IPR004667">
    <property type="entry name" value="ADP_ATP_car_bac_type"/>
</dbReference>
<feature type="transmembrane region" description="Helical" evidence="8">
    <location>
        <begin position="433"/>
        <end position="451"/>
    </location>
</feature>
<dbReference type="Gramene" id="Tc10v2_t013720.2">
    <property type="protein sequence ID" value="Tc10v2_p013720.2"/>
    <property type="gene ID" value="Tc10v2_g013720"/>
</dbReference>
<name>A0AB32WZ15_THECC</name>